<evidence type="ECO:0000256" key="5">
    <source>
        <dbReference type="ARBA" id="ARBA00038013"/>
    </source>
</evidence>
<evidence type="ECO:0000256" key="1">
    <source>
        <dbReference type="ARBA" id="ARBA00004141"/>
    </source>
</evidence>
<dbReference type="GO" id="GO:0016236">
    <property type="term" value="P:macroautophagy"/>
    <property type="evidence" value="ECO:0007669"/>
    <property type="project" value="TreeGrafter"/>
</dbReference>
<comment type="subcellular location">
    <subcellularLocation>
        <location evidence="1">Membrane</location>
        <topology evidence="1">Multi-pass membrane protein</topology>
    </subcellularLocation>
</comment>
<protein>
    <submittedName>
        <fullName evidence="7">Uncharacterized protein</fullName>
    </submittedName>
</protein>
<keyword evidence="8" id="KW-1185">Reference proteome</keyword>
<evidence type="ECO:0000256" key="3">
    <source>
        <dbReference type="ARBA" id="ARBA00022989"/>
    </source>
</evidence>
<evidence type="ECO:0000313" key="7">
    <source>
        <dbReference type="EMBL" id="KAK0749652.1"/>
    </source>
</evidence>
<evidence type="ECO:0000313" key="8">
    <source>
        <dbReference type="Proteomes" id="UP001172155"/>
    </source>
</evidence>
<keyword evidence="3" id="KW-1133">Transmembrane helix</keyword>
<dbReference type="PANTHER" id="PTHR37278">
    <property type="entry name" value="AUTOPHAGY-RELATED PROTEIN 33-RELATED"/>
    <property type="match status" value="1"/>
</dbReference>
<comment type="similarity">
    <text evidence="5">Belongs to the ATG33 family.</text>
</comment>
<dbReference type="GO" id="GO:0000422">
    <property type="term" value="P:autophagy of mitochondrion"/>
    <property type="evidence" value="ECO:0007669"/>
    <property type="project" value="TreeGrafter"/>
</dbReference>
<evidence type="ECO:0000256" key="6">
    <source>
        <dbReference type="SAM" id="MobiDB-lite"/>
    </source>
</evidence>
<dbReference type="Proteomes" id="UP001172155">
    <property type="component" value="Unassembled WGS sequence"/>
</dbReference>
<reference evidence="7" key="1">
    <citation type="submission" date="2023-06" db="EMBL/GenBank/DDBJ databases">
        <title>Genome-scale phylogeny and comparative genomics of the fungal order Sordariales.</title>
        <authorList>
            <consortium name="Lawrence Berkeley National Laboratory"/>
            <person name="Hensen N."/>
            <person name="Bonometti L."/>
            <person name="Westerberg I."/>
            <person name="Brannstrom I.O."/>
            <person name="Guillou S."/>
            <person name="Cros-Aarteil S."/>
            <person name="Calhoun S."/>
            <person name="Haridas S."/>
            <person name="Kuo A."/>
            <person name="Mondo S."/>
            <person name="Pangilinan J."/>
            <person name="Riley R."/>
            <person name="LaButti K."/>
            <person name="Andreopoulos B."/>
            <person name="Lipzen A."/>
            <person name="Chen C."/>
            <person name="Yanf M."/>
            <person name="Daum C."/>
            <person name="Ng V."/>
            <person name="Clum A."/>
            <person name="Steindorff A."/>
            <person name="Ohm R."/>
            <person name="Martin F."/>
            <person name="Silar P."/>
            <person name="Natvig D."/>
            <person name="Lalanne C."/>
            <person name="Gautier V."/>
            <person name="Ament-velasquez S.L."/>
            <person name="Kruys A."/>
            <person name="Hutchinson M.I."/>
            <person name="Powell A.J."/>
            <person name="Barry K."/>
            <person name="Miller A.N."/>
            <person name="Grigoriev I.V."/>
            <person name="Debuchy R."/>
            <person name="Gladieux P."/>
            <person name="Thoren M.H."/>
            <person name="Johannesson H."/>
        </authorList>
    </citation>
    <scope>NUCLEOTIDE SEQUENCE</scope>
    <source>
        <strain evidence="7">SMH3187-1</strain>
    </source>
</reference>
<dbReference type="EMBL" id="JAUKUD010000003">
    <property type="protein sequence ID" value="KAK0749652.1"/>
    <property type="molecule type" value="Genomic_DNA"/>
</dbReference>
<keyword evidence="2" id="KW-0812">Transmembrane</keyword>
<dbReference type="PANTHER" id="PTHR37278:SF1">
    <property type="entry name" value="AUTOPHAGY-RELATED PROTEIN 33-RELATED"/>
    <property type="match status" value="1"/>
</dbReference>
<sequence>MEWKRGLSKQYGRLTLTITALLTLPNADTAARAFDDLALSARKQLGTLSTLAATSLSLAYLLSPRWSRHPYLVYTSLLVLGTRLAVSDLVAPYISLGPATTNSEHTAARKAATEKKKAAAARARMEASYEVLGSGGSEASHGEVEEEDLNGEEVRSKTGVTGVGFVIAVVGIWGDAVLPSPVYVRRL</sequence>
<evidence type="ECO:0000256" key="2">
    <source>
        <dbReference type="ARBA" id="ARBA00022692"/>
    </source>
</evidence>
<dbReference type="GO" id="GO:0005741">
    <property type="term" value="C:mitochondrial outer membrane"/>
    <property type="evidence" value="ECO:0007669"/>
    <property type="project" value="TreeGrafter"/>
</dbReference>
<comment type="caution">
    <text evidence="7">The sequence shown here is derived from an EMBL/GenBank/DDBJ whole genome shotgun (WGS) entry which is preliminary data.</text>
</comment>
<organism evidence="7 8">
    <name type="scientific">Schizothecium vesticola</name>
    <dbReference type="NCBI Taxonomy" id="314040"/>
    <lineage>
        <taxon>Eukaryota</taxon>
        <taxon>Fungi</taxon>
        <taxon>Dikarya</taxon>
        <taxon>Ascomycota</taxon>
        <taxon>Pezizomycotina</taxon>
        <taxon>Sordariomycetes</taxon>
        <taxon>Sordariomycetidae</taxon>
        <taxon>Sordariales</taxon>
        <taxon>Schizotheciaceae</taxon>
        <taxon>Schizothecium</taxon>
    </lineage>
</organism>
<accession>A0AA40F1S0</accession>
<evidence type="ECO:0000256" key="4">
    <source>
        <dbReference type="ARBA" id="ARBA00023136"/>
    </source>
</evidence>
<proteinExistence type="inferred from homology"/>
<dbReference type="AlphaFoldDB" id="A0AA40F1S0"/>
<gene>
    <name evidence="7" type="ORF">B0T18DRAFT_437122</name>
</gene>
<dbReference type="InterPro" id="IPR051668">
    <property type="entry name" value="ATG33"/>
</dbReference>
<name>A0AA40F1S0_9PEZI</name>
<keyword evidence="4" id="KW-0472">Membrane</keyword>
<feature type="region of interest" description="Disordered" evidence="6">
    <location>
        <begin position="133"/>
        <end position="153"/>
    </location>
</feature>